<dbReference type="InterPro" id="IPR043502">
    <property type="entry name" value="DNA/RNA_pol_sf"/>
</dbReference>
<dbReference type="PANTHER" id="PTHR11439">
    <property type="entry name" value="GAG-POL-RELATED RETROTRANSPOSON"/>
    <property type="match status" value="1"/>
</dbReference>
<keyword evidence="1" id="KW-0645">Protease</keyword>
<dbReference type="Gene3D" id="3.30.420.10">
    <property type="entry name" value="Ribonuclease H-like superfamily/Ribonuclease H"/>
    <property type="match status" value="1"/>
</dbReference>
<dbReference type="CDD" id="cd09272">
    <property type="entry name" value="RNase_HI_RT_Ty1"/>
    <property type="match status" value="1"/>
</dbReference>
<dbReference type="InterPro" id="IPR001584">
    <property type="entry name" value="Integrase_cat-core"/>
</dbReference>
<organism evidence="4 5">
    <name type="scientific">Citrus x changshan-huyou</name>
    <dbReference type="NCBI Taxonomy" id="2935761"/>
    <lineage>
        <taxon>Eukaryota</taxon>
        <taxon>Viridiplantae</taxon>
        <taxon>Streptophyta</taxon>
        <taxon>Embryophyta</taxon>
        <taxon>Tracheophyta</taxon>
        <taxon>Spermatophyta</taxon>
        <taxon>Magnoliopsida</taxon>
        <taxon>eudicotyledons</taxon>
        <taxon>Gunneridae</taxon>
        <taxon>Pentapetalae</taxon>
        <taxon>rosids</taxon>
        <taxon>malvids</taxon>
        <taxon>Sapindales</taxon>
        <taxon>Rutaceae</taxon>
        <taxon>Aurantioideae</taxon>
        <taxon>Citrus</taxon>
    </lineage>
</organism>
<comment type="caution">
    <text evidence="4">The sequence shown here is derived from an EMBL/GenBank/DDBJ whole genome shotgun (WGS) entry which is preliminary data.</text>
</comment>
<dbReference type="InterPro" id="IPR036397">
    <property type="entry name" value="RNaseH_sf"/>
</dbReference>
<dbReference type="InterPro" id="IPR054722">
    <property type="entry name" value="PolX-like_BBD"/>
</dbReference>
<feature type="compositionally biased region" description="Low complexity" evidence="2">
    <location>
        <begin position="759"/>
        <end position="782"/>
    </location>
</feature>
<dbReference type="GO" id="GO:0004190">
    <property type="term" value="F:aspartic-type endopeptidase activity"/>
    <property type="evidence" value="ECO:0007669"/>
    <property type="project" value="UniProtKB-KW"/>
</dbReference>
<dbReference type="EMBL" id="JBCGBO010000024">
    <property type="protein sequence ID" value="KAK9181450.1"/>
    <property type="molecule type" value="Genomic_DNA"/>
</dbReference>
<evidence type="ECO:0000313" key="5">
    <source>
        <dbReference type="Proteomes" id="UP001428341"/>
    </source>
</evidence>
<dbReference type="Pfam" id="PF07727">
    <property type="entry name" value="RVT_2"/>
    <property type="match status" value="1"/>
</dbReference>
<dbReference type="InterPro" id="IPR025724">
    <property type="entry name" value="GAG-pre-integrase_dom"/>
</dbReference>
<feature type="compositionally biased region" description="Low complexity" evidence="2">
    <location>
        <begin position="257"/>
        <end position="301"/>
    </location>
</feature>
<keyword evidence="5" id="KW-1185">Reference proteome</keyword>
<feature type="region of interest" description="Disordered" evidence="2">
    <location>
        <begin position="231"/>
        <end position="322"/>
    </location>
</feature>
<dbReference type="InterPro" id="IPR013103">
    <property type="entry name" value="RVT_2"/>
</dbReference>
<feature type="compositionally biased region" description="Polar residues" evidence="2">
    <location>
        <begin position="237"/>
        <end position="248"/>
    </location>
</feature>
<dbReference type="GO" id="GO:0003676">
    <property type="term" value="F:nucleic acid binding"/>
    <property type="evidence" value="ECO:0007669"/>
    <property type="project" value="InterPro"/>
</dbReference>
<keyword evidence="1" id="KW-0378">Hydrolase</keyword>
<evidence type="ECO:0000256" key="1">
    <source>
        <dbReference type="ARBA" id="ARBA00022750"/>
    </source>
</evidence>
<dbReference type="SUPFAM" id="SSF53098">
    <property type="entry name" value="Ribonuclease H-like"/>
    <property type="match status" value="1"/>
</dbReference>
<feature type="region of interest" description="Disordered" evidence="2">
    <location>
        <begin position="721"/>
        <end position="786"/>
    </location>
</feature>
<keyword evidence="1" id="KW-0064">Aspartyl protease</keyword>
<dbReference type="InterPro" id="IPR012337">
    <property type="entry name" value="RNaseH-like_sf"/>
</dbReference>
<evidence type="ECO:0000259" key="3">
    <source>
        <dbReference type="PROSITE" id="PS50994"/>
    </source>
</evidence>
<dbReference type="Pfam" id="PF13976">
    <property type="entry name" value="gag_pre-integrs"/>
    <property type="match status" value="1"/>
</dbReference>
<dbReference type="GO" id="GO:0015074">
    <property type="term" value="P:DNA integration"/>
    <property type="evidence" value="ECO:0007669"/>
    <property type="project" value="InterPro"/>
</dbReference>
<evidence type="ECO:0000313" key="4">
    <source>
        <dbReference type="EMBL" id="KAK9181450.1"/>
    </source>
</evidence>
<dbReference type="Pfam" id="PF22936">
    <property type="entry name" value="Pol_BBD"/>
    <property type="match status" value="1"/>
</dbReference>
<feature type="compositionally biased region" description="Polar residues" evidence="2">
    <location>
        <begin position="721"/>
        <end position="747"/>
    </location>
</feature>
<evidence type="ECO:0000256" key="2">
    <source>
        <dbReference type="SAM" id="MobiDB-lite"/>
    </source>
</evidence>
<name>A0AAP0LST4_9ROSI</name>
<dbReference type="SUPFAM" id="SSF56672">
    <property type="entry name" value="DNA/RNA polymerases"/>
    <property type="match status" value="1"/>
</dbReference>
<accession>A0AAP0LST4</accession>
<feature type="compositionally biased region" description="Basic and acidic residues" evidence="2">
    <location>
        <begin position="311"/>
        <end position="320"/>
    </location>
</feature>
<sequence length="1443" mass="161397">MASSSNIQTEAKLSLQTIHQCANLISIKLSSNNYLLWRSQVLPLISNLGLNNHISDDSPPQTISSNGKSIANPDFSVWAHNDGLLLTWLRGMMMEDVLTLVVGGQTVKEVWLSIEENMLPATKERESWLKDNLFSLKKGSLKLDDFLNKFRGLCDSLAAIGKPLTDDDKVFQLARALGPKYADFKTAMLTKPPYPSLKLFLSALQNHEQTVIAQKNDGKEADPQQAFFGQRGRGKSFQGQGRGFNNNLPLFPGQGRGFNNNFRGRGNYPSNNGHNNMNQSFNMNQSPSNNSLPQPRFNNNGPNPPPAPKHYSTEHTDQRKHNSKSGIICQICGKTNHSAAVCRHRYDYFTPEEEAPQALAAMNLQDENDPQLYADSGATAHMVNSTGKLKKFIPYGGSDKIFVGNGQSLHISHIGDTTHGKLNLKDILVVPKLKKNLLSVSKLVDDINCSVEFNSLGFVVKSKENQVLAQGTRHGDLYVLNEGGNLAFQTIRRNSENQDLWHKRLGHPSPKILQVLRANGSISITDWTKNTSICVSCQLGKNCKLPFSLSNKISDFPLDKIHCDLWGPAPIASNQGFRYYVLFVDDCTRYCWLFPLKSKSDFFECFLKFQKQVENQMERKIKIFQSDGGGEFSSIIFQQHLQQSRIIKQTSCPYTPQQNGVAERKHRHIMETALTMLFESSLPLKYWVEAVLTADACSIPTTPNVSQWLPTTWTESFNNTSLGHTKVANPNYTATSPNTNEPLSPTPNKVVIIEDLHEPPTSLPESPSTNSPQKSPSSNNKTAASADNTHIHTTSEQTLDSDNRAPSALNDLSGKLFVELNISPVKTTESLNTHPMLTRNKLKQNPTLALQTDHATVTEPKTLKSALKHPLWLQAMAEELAALHQNKTWTLVPRPHDANVIGSKWVYKTKYREDGTIDRLKARLVAKGYTQVPGIDFDETFSPVIKPTTIRLVLALATSSKWLIKQLDVRNAFLHGQLKEIAYMEQPPGFTDQNLPDHVCLLHKSLYGLKQAPRAWFECLSLALLELGFTSCKADPSLFIFHANDILILLLVYVDDVIITGNNPDRIQSIISHLSTRFALKDLGLLSYFLGIEIRRFPGGIFLSQAKYTRDLLTKAALLDCTPNRTPMAVKTQPYDDDQEPIHATHYRSLVGSLQYLTFTRPDITHAVNKVCQHFQSPTKQDLKAVTRILRYLKGTLDFGLRFLEQSSNQLYAFSDSDWAGCLETRRSTTGFCVYLGANLISWCSKKQSIVARSTTEAKYQALSSTTAELTWILSLLQDIGVSPSHIPHLLCDNTSAIYMTRNPVFHARSKHIEIDVHFVREKVSQGLLKATHVPSLQQAADILTKPLGKDLFFLFRHKLGVHSMTRPTLRGAVKIHCPPNVEFEQSQHMNHMQPHESRTNMEKISTPTQSHINKASCKPLETNMAICIALAKGLQQSSHTIP</sequence>
<dbReference type="Pfam" id="PF14223">
    <property type="entry name" value="Retrotran_gag_2"/>
    <property type="match status" value="1"/>
</dbReference>
<proteinExistence type="predicted"/>
<reference evidence="4 5" key="1">
    <citation type="submission" date="2024-05" db="EMBL/GenBank/DDBJ databases">
        <title>Haplotype-resolved chromosome-level genome assembly of Huyou (Citrus changshanensis).</title>
        <authorList>
            <person name="Miao C."/>
            <person name="Chen W."/>
            <person name="Wu Y."/>
            <person name="Wang L."/>
            <person name="Zhao S."/>
            <person name="Grierson D."/>
            <person name="Xu C."/>
            <person name="Chen K."/>
        </authorList>
    </citation>
    <scope>NUCLEOTIDE SEQUENCE [LARGE SCALE GENOMIC DNA]</scope>
    <source>
        <strain evidence="4">01-14</strain>
        <tissue evidence="4">Leaf</tissue>
    </source>
</reference>
<feature type="domain" description="Integrase catalytic" evidence="3">
    <location>
        <begin position="553"/>
        <end position="691"/>
    </location>
</feature>
<protein>
    <recommendedName>
        <fullName evidence="3">Integrase catalytic domain-containing protein</fullName>
    </recommendedName>
</protein>
<gene>
    <name evidence="4" type="ORF">WN944_024587</name>
</gene>
<dbReference type="PROSITE" id="PS50994">
    <property type="entry name" value="INTEGRASE"/>
    <property type="match status" value="1"/>
</dbReference>
<dbReference type="Pfam" id="PF00665">
    <property type="entry name" value="rve"/>
    <property type="match status" value="1"/>
</dbReference>
<dbReference type="Proteomes" id="UP001428341">
    <property type="component" value="Unassembled WGS sequence"/>
</dbReference>
<dbReference type="PANTHER" id="PTHR11439:SF455">
    <property type="entry name" value="RLK (RECEPTOR-LIKE PROTEIN KINASE) 8, PUTATIVE-RELATED"/>
    <property type="match status" value="1"/>
</dbReference>